<dbReference type="AlphaFoldDB" id="A0A6J4MZ19"/>
<proteinExistence type="predicted"/>
<feature type="compositionally biased region" description="Basic and acidic residues" evidence="1">
    <location>
        <begin position="12"/>
        <end position="29"/>
    </location>
</feature>
<dbReference type="EMBL" id="CADCUM010000036">
    <property type="protein sequence ID" value="CAA9372944.1"/>
    <property type="molecule type" value="Genomic_DNA"/>
</dbReference>
<evidence type="ECO:0000256" key="1">
    <source>
        <dbReference type="SAM" id="MobiDB-lite"/>
    </source>
</evidence>
<name>A0A6J4MZ19_9ACTN</name>
<gene>
    <name evidence="2" type="ORF">AVDCRST_MAG32-882</name>
</gene>
<evidence type="ECO:0000313" key="2">
    <source>
        <dbReference type="EMBL" id="CAA9372944.1"/>
    </source>
</evidence>
<feature type="region of interest" description="Disordered" evidence="1">
    <location>
        <begin position="1"/>
        <end position="49"/>
    </location>
</feature>
<protein>
    <submittedName>
        <fullName evidence="2">Uncharacterized protein</fullName>
    </submittedName>
</protein>
<organism evidence="2">
    <name type="scientific">uncultured Nocardioides sp</name>
    <dbReference type="NCBI Taxonomy" id="198441"/>
    <lineage>
        <taxon>Bacteria</taxon>
        <taxon>Bacillati</taxon>
        <taxon>Actinomycetota</taxon>
        <taxon>Actinomycetes</taxon>
        <taxon>Propionibacteriales</taxon>
        <taxon>Nocardioidaceae</taxon>
        <taxon>Nocardioides</taxon>
        <taxon>environmental samples</taxon>
    </lineage>
</organism>
<reference evidence="2" key="1">
    <citation type="submission" date="2020-02" db="EMBL/GenBank/DDBJ databases">
        <authorList>
            <person name="Meier V. D."/>
        </authorList>
    </citation>
    <scope>NUCLEOTIDE SEQUENCE</scope>
    <source>
        <strain evidence="2">AVDCRST_MAG32</strain>
    </source>
</reference>
<accession>A0A6J4MZ19</accession>
<sequence length="49" mass="5345">MQTTGTNWAPVIRDELTRAGFRGRRDARAPHPRAGVRHAGPTSSASSMR</sequence>